<evidence type="ECO:0000313" key="3">
    <source>
        <dbReference type="Proteomes" id="UP000190312"/>
    </source>
</evidence>
<dbReference type="Proteomes" id="UP000190312">
    <property type="component" value="Unassembled WGS sequence"/>
</dbReference>
<organism evidence="2 3">
    <name type="scientific">Aspergillus oryzae</name>
    <name type="common">Yellow koji mold</name>
    <dbReference type="NCBI Taxonomy" id="5062"/>
    <lineage>
        <taxon>Eukaryota</taxon>
        <taxon>Fungi</taxon>
        <taxon>Dikarya</taxon>
        <taxon>Ascomycota</taxon>
        <taxon>Pezizomycotina</taxon>
        <taxon>Eurotiomycetes</taxon>
        <taxon>Eurotiomycetidae</taxon>
        <taxon>Eurotiales</taxon>
        <taxon>Aspergillaceae</taxon>
        <taxon>Aspergillus</taxon>
        <taxon>Aspergillus subgen. Circumdati</taxon>
    </lineage>
</organism>
<dbReference type="EMBL" id="MKZY01000002">
    <property type="protein sequence ID" value="OOO12679.1"/>
    <property type="molecule type" value="Genomic_DNA"/>
</dbReference>
<accession>A0A1S9DUC4</accession>
<sequence length="157" mass="17069">MLGSKIPERRRAQKVQQQIDMDKVERVEQVGDVKGAGAAEKAEIAASVERVGMVGMADQAGFVEWAGQIDHAGLSSPGLVEKVEETVSEERYWGLGFHSSSSQGLHIGCENQGSVQDSRQEESRTVADARTSWEETHHAPGVQIHVEKTPNPVAPKQ</sequence>
<proteinExistence type="predicted"/>
<protein>
    <submittedName>
        <fullName evidence="2">Uncharacterized protein</fullName>
    </submittedName>
</protein>
<reference evidence="2 3" key="1">
    <citation type="submission" date="2016-10" db="EMBL/GenBank/DDBJ databases">
        <title>Genome sequencing of Aspergillus oryzae BCC7051.</title>
        <authorList>
            <person name="Thammarongtham C."/>
            <person name="Vorapreeda T."/>
            <person name="Nookaew I."/>
            <person name="Srisuk T."/>
            <person name="Land M."/>
            <person name="Jeennor S."/>
            <person name="Laoteng K."/>
        </authorList>
    </citation>
    <scope>NUCLEOTIDE SEQUENCE [LARGE SCALE GENOMIC DNA]</scope>
    <source>
        <strain evidence="2 3">BCC7051</strain>
    </source>
</reference>
<evidence type="ECO:0000313" key="2">
    <source>
        <dbReference type="EMBL" id="OOO12679.1"/>
    </source>
</evidence>
<gene>
    <name evidence="2" type="ORF">OAory_01004280</name>
</gene>
<feature type="compositionally biased region" description="Basic and acidic residues" evidence="1">
    <location>
        <begin position="118"/>
        <end position="138"/>
    </location>
</feature>
<dbReference type="AlphaFoldDB" id="A0A1S9DUC4"/>
<name>A0A1S9DUC4_ASPOZ</name>
<evidence type="ECO:0000256" key="1">
    <source>
        <dbReference type="SAM" id="MobiDB-lite"/>
    </source>
</evidence>
<feature type="region of interest" description="Disordered" evidence="1">
    <location>
        <begin position="101"/>
        <end position="157"/>
    </location>
</feature>
<comment type="caution">
    <text evidence="2">The sequence shown here is derived from an EMBL/GenBank/DDBJ whole genome shotgun (WGS) entry which is preliminary data.</text>
</comment>